<dbReference type="EMBL" id="CAJOBG010042088">
    <property type="protein sequence ID" value="CAF4415565.1"/>
    <property type="molecule type" value="Genomic_DNA"/>
</dbReference>
<organism evidence="3 4">
    <name type="scientific">Rotaria magnacalcarata</name>
    <dbReference type="NCBI Taxonomy" id="392030"/>
    <lineage>
        <taxon>Eukaryota</taxon>
        <taxon>Metazoa</taxon>
        <taxon>Spiralia</taxon>
        <taxon>Gnathifera</taxon>
        <taxon>Rotifera</taxon>
        <taxon>Eurotatoria</taxon>
        <taxon>Bdelloidea</taxon>
        <taxon>Philodinida</taxon>
        <taxon>Philodinidae</taxon>
        <taxon>Rotaria</taxon>
    </lineage>
</organism>
<name>A0A820PYI0_9BILA</name>
<keyword evidence="4" id="KW-1185">Reference proteome</keyword>
<comment type="caution">
    <text evidence="3">The sequence shown here is derived from an EMBL/GenBank/DDBJ whole genome shotgun (WGS) entry which is preliminary data.</text>
</comment>
<dbReference type="EMBL" id="CAJNRF010000559">
    <property type="protein sequence ID" value="CAF1968318.1"/>
    <property type="molecule type" value="Genomic_DNA"/>
</dbReference>
<evidence type="ECO:0000313" key="2">
    <source>
        <dbReference type="EMBL" id="CAF1968318.1"/>
    </source>
</evidence>
<keyword evidence="1" id="KW-0732">Signal</keyword>
<dbReference type="Proteomes" id="UP000663866">
    <property type="component" value="Unassembled WGS sequence"/>
</dbReference>
<feature type="signal peptide" evidence="1">
    <location>
        <begin position="1"/>
        <end position="23"/>
    </location>
</feature>
<dbReference type="Proteomes" id="UP000663856">
    <property type="component" value="Unassembled WGS sequence"/>
</dbReference>
<reference evidence="3" key="1">
    <citation type="submission" date="2021-02" db="EMBL/GenBank/DDBJ databases">
        <authorList>
            <person name="Nowell W R."/>
        </authorList>
    </citation>
    <scope>NUCLEOTIDE SEQUENCE</scope>
</reference>
<accession>A0A820PYI0</accession>
<evidence type="ECO:0000313" key="3">
    <source>
        <dbReference type="EMBL" id="CAF4415565.1"/>
    </source>
</evidence>
<gene>
    <name evidence="3" type="ORF">OVN521_LOCUS35753</name>
    <name evidence="2" type="ORF">WKI299_LOCUS3193</name>
</gene>
<evidence type="ECO:0000256" key="1">
    <source>
        <dbReference type="SAM" id="SignalP"/>
    </source>
</evidence>
<protein>
    <submittedName>
        <fullName evidence="3">Uncharacterized protein</fullName>
    </submittedName>
</protein>
<proteinExistence type="predicted"/>
<sequence length="481" mass="54552">MIAITCGVVVVAALIYMALPPKACDLTQVSQRNLYNYYGLTSVDNPLLDENAEQMGSINSKCHLFYDHLHLFPPGNLASSKSVIIQADCGAGKTQIRQCILSRLPPDSHILIEIFGRYINNYLDHFVRNINIPSEHPYEKIQKYWTKEDFLQVMLTEIASRFIDEQYFPILKSKRAGISLETRKQAASLLCFYSAKDSSTLCKMINSLLHEETGCFPRDCSIPCKSDALIPGASEMFVALSEKHRKVKVKLHTAATDASLRVLLAMHMKTSFSPIPVLERSYRDQLALLINFLRALQINISVVVDSLDESEFFFDKHDTNFTTLQTFVNSMTNDDILTLGLGNTGGGIEMSSACVFYIFIPRKPTASIKIPWTRPDKIPIINLKWDELQLINYADYVFDYLRSKSYGQCKPLPDICSLLGGRNLCIDTMKQLRHPRDFHIFFKVLAEHMGAVCTQRNPPFNANQEDLKSVLDETKLRVLKE</sequence>
<dbReference type="AlphaFoldDB" id="A0A820PYI0"/>
<evidence type="ECO:0000313" key="4">
    <source>
        <dbReference type="Proteomes" id="UP000663866"/>
    </source>
</evidence>
<feature type="chain" id="PRO_5036416427" evidence="1">
    <location>
        <begin position="24"/>
        <end position="481"/>
    </location>
</feature>